<comment type="caution">
    <text evidence="2">The sequence shown here is derived from an EMBL/GenBank/DDBJ whole genome shotgun (WGS) entry which is preliminary data.</text>
</comment>
<feature type="domain" description="Biotin-protein ligase N-terminal" evidence="1">
    <location>
        <begin position="226"/>
        <end position="305"/>
    </location>
</feature>
<evidence type="ECO:0000259" key="1">
    <source>
        <dbReference type="Pfam" id="PF09825"/>
    </source>
</evidence>
<dbReference type="Pfam" id="PF09825">
    <property type="entry name" value="BPL_N"/>
    <property type="match status" value="2"/>
</dbReference>
<dbReference type="InterPro" id="IPR029062">
    <property type="entry name" value="Class_I_gatase-like"/>
</dbReference>
<dbReference type="EMBL" id="JAZGQO010000002">
    <property type="protein sequence ID" value="KAK6191425.1"/>
    <property type="molecule type" value="Genomic_DNA"/>
</dbReference>
<gene>
    <name evidence="2" type="ORF">SNE40_003119</name>
</gene>
<dbReference type="Proteomes" id="UP001347796">
    <property type="component" value="Unassembled WGS sequence"/>
</dbReference>
<sequence>MSSKRMVYVYDGKGAEENSKKLLIYCLQQSLDKEYDVCTISPDQIKEGSWKDKAAAIAFGGGYDLGFISDLGSQGINNIKLYVKGGGKYLGICAGAYFGCKRIEFDKCGPLEVCGDRDLGFFPGLCKGPVYPGFKYNTFEGSLAVPIQLQKSLISQRSLDVFFHGGGYFETNNIDYSVRDSVQISLNTKLKRKSLKRRKKFLNTSKKSSQQIVTLKGEAHLKLLSRKVEILANYSEIENKPPAIVTCYFGKGVAILSGVHIEYSSKLLDDKDPFLKNVIEKLQPCEDARSTYFMSLLEKLGLNIRLS</sequence>
<evidence type="ECO:0000313" key="3">
    <source>
        <dbReference type="Proteomes" id="UP001347796"/>
    </source>
</evidence>
<keyword evidence="3" id="KW-1185">Reference proteome</keyword>
<reference evidence="2 3" key="1">
    <citation type="submission" date="2024-01" db="EMBL/GenBank/DDBJ databases">
        <title>The genome of the rayed Mediterranean limpet Patella caerulea (Linnaeus, 1758).</title>
        <authorList>
            <person name="Anh-Thu Weber A."/>
            <person name="Halstead-Nussloch G."/>
        </authorList>
    </citation>
    <scope>NUCLEOTIDE SEQUENCE [LARGE SCALE GENOMIC DNA]</scope>
    <source>
        <strain evidence="2">AATW-2023a</strain>
        <tissue evidence="2">Whole specimen</tissue>
    </source>
</reference>
<dbReference type="InterPro" id="IPR019197">
    <property type="entry name" value="Biotin-prot_ligase_N"/>
</dbReference>
<dbReference type="CDD" id="cd03144">
    <property type="entry name" value="GATase1_ScBLP_like"/>
    <property type="match status" value="1"/>
</dbReference>
<proteinExistence type="predicted"/>
<dbReference type="AlphaFoldDB" id="A0AAN8KHD2"/>
<dbReference type="SUPFAM" id="SSF52317">
    <property type="entry name" value="Class I glutamine amidotransferase-like"/>
    <property type="match status" value="2"/>
</dbReference>
<name>A0AAN8KHD2_PATCE</name>
<feature type="domain" description="Biotin-protein ligase N-terminal" evidence="1">
    <location>
        <begin position="7"/>
        <end position="173"/>
    </location>
</feature>
<dbReference type="InterPro" id="IPR015834">
    <property type="entry name" value="UCP016642"/>
</dbReference>
<protein>
    <recommendedName>
        <fullName evidence="1">Biotin-protein ligase N-terminal domain-containing protein</fullName>
    </recommendedName>
</protein>
<evidence type="ECO:0000313" key="2">
    <source>
        <dbReference type="EMBL" id="KAK6191425.1"/>
    </source>
</evidence>
<dbReference type="PIRSF" id="PIRSF016642">
    <property type="entry name" value="UCP016642"/>
    <property type="match status" value="1"/>
</dbReference>
<accession>A0AAN8KHD2</accession>
<organism evidence="2 3">
    <name type="scientific">Patella caerulea</name>
    <name type="common">Rayed Mediterranean limpet</name>
    <dbReference type="NCBI Taxonomy" id="87958"/>
    <lineage>
        <taxon>Eukaryota</taxon>
        <taxon>Metazoa</taxon>
        <taxon>Spiralia</taxon>
        <taxon>Lophotrochozoa</taxon>
        <taxon>Mollusca</taxon>
        <taxon>Gastropoda</taxon>
        <taxon>Patellogastropoda</taxon>
        <taxon>Patelloidea</taxon>
        <taxon>Patellidae</taxon>
        <taxon>Patella</taxon>
    </lineage>
</organism>